<dbReference type="Pfam" id="PF20789">
    <property type="entry name" value="4HBT_3C"/>
    <property type="match status" value="1"/>
</dbReference>
<dbReference type="InterPro" id="IPR049450">
    <property type="entry name" value="ACOT8-like_C"/>
</dbReference>
<dbReference type="Gene3D" id="2.40.160.210">
    <property type="entry name" value="Acyl-CoA thioesterase, double hotdog domain"/>
    <property type="match status" value="1"/>
</dbReference>
<proteinExistence type="predicted"/>
<name>A0ABV8FV17_9ACTN</name>
<dbReference type="InterPro" id="IPR049449">
    <property type="entry name" value="TesB_ACOT8-like_N"/>
</dbReference>
<reference evidence="4" key="1">
    <citation type="journal article" date="2019" name="Int. J. Syst. Evol. Microbiol.">
        <title>The Global Catalogue of Microorganisms (GCM) 10K type strain sequencing project: providing services to taxonomists for standard genome sequencing and annotation.</title>
        <authorList>
            <consortium name="The Broad Institute Genomics Platform"/>
            <consortium name="The Broad Institute Genome Sequencing Center for Infectious Disease"/>
            <person name="Wu L."/>
            <person name="Ma J."/>
        </authorList>
    </citation>
    <scope>NUCLEOTIDE SEQUENCE [LARGE SCALE GENOMIC DNA]</scope>
    <source>
        <strain evidence="4">TBRC 1826</strain>
    </source>
</reference>
<dbReference type="InterPro" id="IPR029069">
    <property type="entry name" value="HotDog_dom_sf"/>
</dbReference>
<accession>A0ABV8FV17</accession>
<dbReference type="RefSeq" id="WP_378538724.1">
    <property type="nucleotide sequence ID" value="NZ_JBHSBH010000028.1"/>
</dbReference>
<keyword evidence="4" id="KW-1185">Reference proteome</keyword>
<dbReference type="PANTHER" id="PTHR38110:SF1">
    <property type="entry name" value="THIOESTERASE DOMAIN-CONTAINING PROTEIN"/>
    <property type="match status" value="1"/>
</dbReference>
<dbReference type="EMBL" id="JBHSBH010000028">
    <property type="protein sequence ID" value="MFC4000029.1"/>
    <property type="molecule type" value="Genomic_DNA"/>
</dbReference>
<dbReference type="InterPro" id="IPR052389">
    <property type="entry name" value="Sec_Metab_Biosynth-Assoc"/>
</dbReference>
<dbReference type="SUPFAM" id="SSF54637">
    <property type="entry name" value="Thioesterase/thiol ester dehydrase-isomerase"/>
    <property type="match status" value="2"/>
</dbReference>
<gene>
    <name evidence="3" type="ORF">ACFOVU_29225</name>
</gene>
<feature type="domain" description="Acyl-CoA thioesterase-like N-terminal HotDog" evidence="1">
    <location>
        <begin position="28"/>
        <end position="102"/>
    </location>
</feature>
<dbReference type="Proteomes" id="UP001595847">
    <property type="component" value="Unassembled WGS sequence"/>
</dbReference>
<dbReference type="Pfam" id="PF13622">
    <property type="entry name" value="4HBT_3"/>
    <property type="match status" value="1"/>
</dbReference>
<comment type="caution">
    <text evidence="3">The sequence shown here is derived from an EMBL/GenBank/DDBJ whole genome shotgun (WGS) entry which is preliminary data.</text>
</comment>
<evidence type="ECO:0000259" key="1">
    <source>
        <dbReference type="Pfam" id="PF13622"/>
    </source>
</evidence>
<feature type="domain" description="Acyl-CoA thioesterase-like C-terminal" evidence="2">
    <location>
        <begin position="138"/>
        <end position="266"/>
    </location>
</feature>
<organism evidence="3 4">
    <name type="scientific">Nocardiopsis sediminis</name>
    <dbReference type="NCBI Taxonomy" id="1778267"/>
    <lineage>
        <taxon>Bacteria</taxon>
        <taxon>Bacillati</taxon>
        <taxon>Actinomycetota</taxon>
        <taxon>Actinomycetes</taxon>
        <taxon>Streptosporangiales</taxon>
        <taxon>Nocardiopsidaceae</taxon>
        <taxon>Nocardiopsis</taxon>
    </lineage>
</organism>
<dbReference type="PANTHER" id="PTHR38110">
    <property type="entry name" value="CHROMOSOME 23, WHOLE GENOME SHOTGUN SEQUENCE"/>
    <property type="match status" value="1"/>
</dbReference>
<sequence>MTRFDSATEVAPAGAGRYTARLDAGYLIGAAMNGGYLMAVMQRAALAESPHPHAVSSSFHFLRPAGDGPAEVETTVLKSGRTVTTVQTVIRQNDTPLVTGVIATGALDPAAVPAFAAPAPAMPSIGECRRFDPRAESSSGAPQGFTERIDTSFTPESWARLRGESADRIPELLGYVDLSEADGGPADDPALFLPLAVDALPPVVTVLDSWRWAPTVELTWHMRAVPEPGPLAFRSRADAVSDGWFDENVDLWDVKGRLVAQSRQMARSGRPRGR</sequence>
<evidence type="ECO:0000313" key="4">
    <source>
        <dbReference type="Proteomes" id="UP001595847"/>
    </source>
</evidence>
<evidence type="ECO:0000313" key="3">
    <source>
        <dbReference type="EMBL" id="MFC4000029.1"/>
    </source>
</evidence>
<dbReference type="InterPro" id="IPR042171">
    <property type="entry name" value="Acyl-CoA_hotdog"/>
</dbReference>
<protein>
    <submittedName>
        <fullName evidence="3">Thioesterase family protein</fullName>
    </submittedName>
</protein>
<evidence type="ECO:0000259" key="2">
    <source>
        <dbReference type="Pfam" id="PF20789"/>
    </source>
</evidence>